<feature type="domain" description="FMP27 WPPW motif-containing RBG unit" evidence="6">
    <location>
        <begin position="1706"/>
        <end position="2260"/>
    </location>
</feature>
<feature type="region of interest" description="Disordered" evidence="2">
    <location>
        <begin position="2106"/>
        <end position="2140"/>
    </location>
</feature>
<feature type="compositionally biased region" description="Low complexity" evidence="2">
    <location>
        <begin position="1083"/>
        <end position="1098"/>
    </location>
</feature>
<evidence type="ECO:0000313" key="8">
    <source>
        <dbReference type="Proteomes" id="UP000761534"/>
    </source>
</evidence>
<keyword evidence="3" id="KW-0472">Membrane</keyword>
<feature type="transmembrane region" description="Helical" evidence="3">
    <location>
        <begin position="166"/>
        <end position="191"/>
    </location>
</feature>
<reference evidence="7" key="1">
    <citation type="journal article" date="2019" name="G3 (Bethesda)">
        <title>Genome Assemblies of Two Rare Opportunistic Yeast Pathogens: Diutina rugosa (syn. Candida rugosa) and Trichomonascus ciferrii (syn. Candida ciferrii).</title>
        <authorList>
            <person name="Mixao V."/>
            <person name="Saus E."/>
            <person name="Hansen A.P."/>
            <person name="Lass-Florl C."/>
            <person name="Gabaldon T."/>
        </authorList>
    </citation>
    <scope>NUCLEOTIDE SEQUENCE</scope>
    <source>
        <strain evidence="7">CBS 4856</strain>
    </source>
</reference>
<feature type="region of interest" description="Disordered" evidence="2">
    <location>
        <begin position="2603"/>
        <end position="2648"/>
    </location>
</feature>
<dbReference type="SMART" id="SM01216">
    <property type="entry name" value="Fmp27_WPPW"/>
    <property type="match status" value="1"/>
</dbReference>
<dbReference type="SMART" id="SM01214">
    <property type="entry name" value="Fmp27_GFWDK"/>
    <property type="match status" value="1"/>
</dbReference>
<feature type="region of interest" description="Disordered" evidence="2">
    <location>
        <begin position="1031"/>
        <end position="1143"/>
    </location>
</feature>
<feature type="region of interest" description="Disordered" evidence="2">
    <location>
        <begin position="1950"/>
        <end position="1982"/>
    </location>
</feature>
<feature type="region of interest" description="Disordered" evidence="2">
    <location>
        <begin position="122"/>
        <end position="142"/>
    </location>
</feature>
<name>A0A642VAB6_9ASCO</name>
<evidence type="ECO:0000259" key="6">
    <source>
        <dbReference type="SMART" id="SM01216"/>
    </source>
</evidence>
<evidence type="ECO:0000259" key="5">
    <source>
        <dbReference type="SMART" id="SM01215"/>
    </source>
</evidence>
<proteinExistence type="predicted"/>
<keyword evidence="8" id="KW-1185">Reference proteome</keyword>
<feature type="compositionally biased region" description="Acidic residues" evidence="2">
    <location>
        <begin position="2066"/>
        <end position="2077"/>
    </location>
</feature>
<feature type="compositionally biased region" description="Low complexity" evidence="2">
    <location>
        <begin position="2639"/>
        <end position="2648"/>
    </location>
</feature>
<dbReference type="PANTHER" id="PTHR15678:SF6">
    <property type="entry name" value="BRIDGE-LIKE LIPID TRANSFER PROTEIN FAMILY MEMBER 2"/>
    <property type="match status" value="1"/>
</dbReference>
<evidence type="ECO:0000259" key="4">
    <source>
        <dbReference type="SMART" id="SM01214"/>
    </source>
</evidence>
<feature type="domain" description="FMP27 SW motif-containing RBG unit" evidence="5">
    <location>
        <begin position="1184"/>
        <end position="1286"/>
    </location>
</feature>
<dbReference type="Proteomes" id="UP000761534">
    <property type="component" value="Unassembled WGS sequence"/>
</dbReference>
<feature type="compositionally biased region" description="Low complexity" evidence="2">
    <location>
        <begin position="2701"/>
        <end position="2721"/>
    </location>
</feature>
<feature type="coiled-coil region" evidence="1">
    <location>
        <begin position="2374"/>
        <end position="2401"/>
    </location>
</feature>
<evidence type="ECO:0000313" key="7">
    <source>
        <dbReference type="EMBL" id="KAA8916788.1"/>
    </source>
</evidence>
<feature type="region of interest" description="Disordered" evidence="2">
    <location>
        <begin position="2671"/>
        <end position="2742"/>
    </location>
</feature>
<dbReference type="InterPro" id="IPR019449">
    <property type="entry name" value="FMP27_WPPW_RBG"/>
</dbReference>
<feature type="compositionally biased region" description="Basic and acidic residues" evidence="2">
    <location>
        <begin position="1031"/>
        <end position="1046"/>
    </location>
</feature>
<dbReference type="PANTHER" id="PTHR15678">
    <property type="entry name" value="ANTIGEN MLAA-22-RELATED"/>
    <property type="match status" value="1"/>
</dbReference>
<feature type="domain" description="FMP27/BLTP2/Hobbit GFWDK motif-containing RBG unit" evidence="4">
    <location>
        <begin position="1304"/>
        <end position="1464"/>
    </location>
</feature>
<evidence type="ECO:0000256" key="2">
    <source>
        <dbReference type="SAM" id="MobiDB-lite"/>
    </source>
</evidence>
<feature type="transmembrane region" description="Helical" evidence="3">
    <location>
        <begin position="32"/>
        <end position="52"/>
    </location>
</feature>
<dbReference type="OrthoDB" id="1562405at2759"/>
<dbReference type="InterPro" id="IPR045167">
    <property type="entry name" value="Hobbit"/>
</dbReference>
<feature type="compositionally biased region" description="Acidic residues" evidence="2">
    <location>
        <begin position="2606"/>
        <end position="2638"/>
    </location>
</feature>
<evidence type="ECO:0000256" key="3">
    <source>
        <dbReference type="SAM" id="Phobius"/>
    </source>
</evidence>
<feature type="compositionally biased region" description="Basic and acidic residues" evidence="2">
    <location>
        <begin position="2110"/>
        <end position="2120"/>
    </location>
</feature>
<keyword evidence="1" id="KW-0175">Coiled coil</keyword>
<protein>
    <submittedName>
        <fullName evidence="7">Uncharacterized protein</fullName>
    </submittedName>
</protein>
<evidence type="ECO:0000256" key="1">
    <source>
        <dbReference type="SAM" id="Coils"/>
    </source>
</evidence>
<feature type="compositionally biased region" description="Basic and acidic residues" evidence="2">
    <location>
        <begin position="957"/>
        <end position="974"/>
    </location>
</feature>
<sequence length="2813" mass="319069">MLSTNMFFYIGFEMLEPKGVFPAMQKVFVTSMGYLLILYCLSFLLFAIIRVLTGVSIKRLGYFSLRHVSFSPKPGIQISIGKVGLSLHRPNVARPGWLSVHMSNFDLTFDPKIVLDPESQPASAHKRQHYGDEPEESNSMEREWSLVPPKTTLFYLMRFILRYTKCFDFSAASSSITYTGIGCLIVGNFQFRIDLRNMMNRMKKNFVGTLDTHKLKQGEIPAYCRLMMYDFYLAESIDDDNPRELLDAIGLDVFGVLGIDDLSVKDLSLTFKSGKSLIHTDKVAQIINSLKQVRQDIAEQRAKEDSTNPKAPLTEKVKIFSESDIRNLVRIGTHLVRVVKEVEFKASYIGVFNVGTSSVEENDKKYFAGTAKDLSLDLRRLNPQSPGFKLFFNEGDSAHQAIFTMSSVSIGIDSEESGSQELVYIPMTTMITRTNIFSKTIQFVKENDAPTNQSILLSNVNMTSPTVDIEAHHIPILLQALSGETSSKSSKLSLNSFRKLWPRASIKLTIDQPAARMLFSPNKDLKPFPEKSRSMVISSSSKINCDFESSHSTDPNDPAYNSNASLQVTSFDTWYRSPSGTRYDVLLSENLFVKISTVLNPSPSLSISAIISNAHVLLTKPELFRGIREFMLHVKKGKDRKPSRSKSVTKTDQPKSFLRQLPLWLSRMKLEIADTAVSIASEQQLEGEDYHRGLTLKMENSVVDYRKNWVHKTHRGETQVQGREMADGPDGQSRQLMITMKGIEGHQVVEPFGLEQKADNQFIRIPAVNVSFVADMLDNSAPVQCNVIMKHALVKYSLTLHLLTRTAVDLLIHNLVLDEGKPKTTAASSQMDVMNVHVRTDNIRVKAAMPGEIKVMLETNCFEVQLRQGFKPRCRATAIRLYSSHPYIPEAWCRLISLKGAHAEMKHKNDKENVLVNFDGMRLNVPSQFIFHKVLDNLVTMFKAIILLQTRYKGGKKLKEEQESEGKKGPKEKSTIPNLPRIRIKSPALLMTIEDDHFESRLGLIFQVGLREQKIRLEKERAFESKAEAIRKAEEEKEKRDREQHYETPSPASSSRIKKSTSSLRLNKGSQKSPGKASSGLGNSVANSSSESINSVPSRAESEEQMHSEHSGLQSHVSSFFEPMNPLRGVSGGKGHHQHKKSKPLLTKPIQTAFHHSSRKKSGIRYKMTQTKPPDEKSSVGIEEARQKLNENISKSWIRKFNEALESQRDAVQRNIHNIWGSDEIDEETAANERIVEYSDDPILFCSIFKNLDLLLRTPSFNNTQLREFLHNIGKGLPMDTRFSLLVPLYAELSMSEWRTQLRDYPLPLIHFPELHSSQDPSLRSVKIKGELVVAEELWPDEASIRRIRLPLVPKAADFPNNPQLQNYILEVIRTISAVKIYTDLNVDVNTKNPTRITWANSMQPAIQTVMLAFDSFSKPPIDPSSKVGFWDKIRFIFHARIDINWREGDVFLMLKGSRSPYDLLSDGAGFVMGWRNNVKLSVNSTDNPKELLIADSEEYILAVPNYIAQEADYMRKAYVFSHAMLSRSSFNEYTKFRKVLMKLSGKVRWVAGLLFEMDREGSLERTSEFRPHYEVQLRKPEYISDVEHYDTYKGFRSQYMHMATSVTSKYNDDDADDGQSYNTVHLTPRALYHFRSWWGLFDGSLSLPIRSGRLFQERPERKPKFGRHLFTVKYQLSISPLFIAHSYMHPHSEDLTKNNKQEATGLKAKVENFTMDLHQRREQEYGKRWRMKVHQGELDFQETDLRVIMAQFKERSTQELVARKLGVESSPSSLLETEQSSSSATNSAHLSGKFKVSDNDFSWVDMNDYAEIDATPVKSIPKITVLPWLYTPRWTYIRQTDHSNTEIGVKDDGEEFIKFGNEQAHDCLIGKSHPEETQVNLMRRRVTEIDEQLKTDDATLDSLLSDLKQYPDEPHITERVKRLRKEIRNLTSRRKAIVTVIERNSNYGSDAQSTEGLAARGSVGTGERLSPMETAGTTGASSSARSLISNLDETAYHEEDNAFSNRYIIHNVQFKWNNSVRNAVYRYMHKVGDRRAFSYFITRKAVKYIEDLIEKQQSRNSEQQGNDEQETEEAPEDTTAAGNESGCTKDEVERLIGQMFKAGTFQHNPEGEEAAKSNDDNTPIQPEENAPIGSGEHRLNNFETDLREVREGHEANNTYLVRFTSPQIQLVSDQNPDQCVLVTSQNIELKIINVMDNDEEQDEVSGLVETRYGVLLQEAQFFVLSQSDIKEGSVVLFSTNSYGCGKSISWPPWLALECCYDSKPLSEALVVDKTSVALRYDKPNTLRVQKLLSKQSTRQSHDEKFCANLVRAEKYRANRISVDFPKVVATCDSTQYFAIYTIVVDLLVYSEPIRRKRSEALEEVLLATDFSDLNKAVGRLNQLQEDIRHLQELRTEFAVRMGELDEQGRADSTTIEVEYQHSLLELMVMMRALREGMQRGNYQREDVAELLKWAIASDQIIWHVLSKDRKPFLDIGLADASFNRIEGRDGFNSNTVEVGMMQGFNLTPHTLYPELFSPYIENDNDDLKQGNSKQKLIYVEWTMLDPIGGIPVMERFGVSLLPLKLQLERDTGKRIFEYIFPSSADGDESPFVVSHFHKKSGSTELVEESDRDSAVDEGGESEMQDDGDSSSTDDDEYTSVYDNDQGSISSSKLAKVSLLAGGHRRLLGASQKPVFGTGSGSSLSAAGKSKSRGRSPTTDSSSVLSHQRSSSRIRSVSGHSDASSNNLGRRGKGKEKHTDDLSLMMQRSSNYMSIVDIKIESTVLCISYKGHGSRNLTDIHEFVIRLPELEYKNKMWSNLDLALRLKKGKEGL</sequence>
<dbReference type="EMBL" id="SWFS01000082">
    <property type="protein sequence ID" value="KAA8916788.1"/>
    <property type="molecule type" value="Genomic_DNA"/>
</dbReference>
<gene>
    <name evidence="7" type="ORF">TRICI_001086</name>
</gene>
<keyword evidence="3" id="KW-0812">Transmembrane</keyword>
<feature type="compositionally biased region" description="Basic and acidic residues" evidence="2">
    <location>
        <begin position="1100"/>
        <end position="1110"/>
    </location>
</feature>
<dbReference type="InterPro" id="IPR019441">
    <property type="entry name" value="FMP27/BLTP2/Hobbit_GFWDK_RBG"/>
</dbReference>
<keyword evidence="3" id="KW-1133">Transmembrane helix</keyword>
<dbReference type="InterPro" id="IPR019415">
    <property type="entry name" value="FMP27_SW_RBG"/>
</dbReference>
<dbReference type="VEuPathDB" id="FungiDB:TRICI_001086"/>
<feature type="compositionally biased region" description="Low complexity" evidence="2">
    <location>
        <begin position="1049"/>
        <end position="1066"/>
    </location>
</feature>
<feature type="region of interest" description="Disordered" evidence="2">
    <location>
        <begin position="957"/>
        <end position="979"/>
    </location>
</feature>
<accession>A0A642VAB6</accession>
<feature type="region of interest" description="Disordered" evidence="2">
    <location>
        <begin position="2058"/>
        <end position="2088"/>
    </location>
</feature>
<feature type="compositionally biased region" description="Basic residues" evidence="2">
    <location>
        <begin position="1134"/>
        <end position="1143"/>
    </location>
</feature>
<dbReference type="Pfam" id="PF10344">
    <property type="entry name" value="Hobbit"/>
    <property type="match status" value="1"/>
</dbReference>
<organism evidence="7 8">
    <name type="scientific">Trichomonascus ciferrii</name>
    <dbReference type="NCBI Taxonomy" id="44093"/>
    <lineage>
        <taxon>Eukaryota</taxon>
        <taxon>Fungi</taxon>
        <taxon>Dikarya</taxon>
        <taxon>Ascomycota</taxon>
        <taxon>Saccharomycotina</taxon>
        <taxon>Dipodascomycetes</taxon>
        <taxon>Dipodascales</taxon>
        <taxon>Trichomonascaceae</taxon>
        <taxon>Trichomonascus</taxon>
        <taxon>Trichomonascus ciferrii complex</taxon>
    </lineage>
</organism>
<comment type="caution">
    <text evidence="7">The sequence shown here is derived from an EMBL/GenBank/DDBJ whole genome shotgun (WGS) entry which is preliminary data.</text>
</comment>
<dbReference type="SMART" id="SM01215">
    <property type="entry name" value="Fmp27_SW"/>
    <property type="match status" value="1"/>
</dbReference>